<accession>F5RK56</accession>
<keyword evidence="2" id="KW-1185">Reference proteome</keyword>
<name>F5RK56_9FIRM</name>
<dbReference type="HOGENOM" id="CLU_3150890_0_0_9"/>
<gene>
    <name evidence="1" type="ORF">HMPREF9081_0641</name>
</gene>
<dbReference type="EMBL" id="AFHQ01000024">
    <property type="protein sequence ID" value="EGK61056.1"/>
    <property type="molecule type" value="Genomic_DNA"/>
</dbReference>
<keyword evidence="1" id="KW-0328">Glycosyltransferase</keyword>
<comment type="caution">
    <text evidence="1">The sequence shown here is derived from an EMBL/GenBank/DDBJ whole genome shotgun (WGS) entry which is preliminary data.</text>
</comment>
<dbReference type="GO" id="GO:0016757">
    <property type="term" value="F:glycosyltransferase activity"/>
    <property type="evidence" value="ECO:0007669"/>
    <property type="project" value="UniProtKB-KW"/>
</dbReference>
<reference evidence="1 2" key="1">
    <citation type="submission" date="2011-04" db="EMBL/GenBank/DDBJ databases">
        <authorList>
            <person name="Muzny D."/>
            <person name="Qin X."/>
            <person name="Deng J."/>
            <person name="Jiang H."/>
            <person name="Liu Y."/>
            <person name="Qu J."/>
            <person name="Song X.-Z."/>
            <person name="Zhang L."/>
            <person name="Thornton R."/>
            <person name="Coyle M."/>
            <person name="Francisco L."/>
            <person name="Jackson L."/>
            <person name="Javaid M."/>
            <person name="Korchina V."/>
            <person name="Kovar C."/>
            <person name="Mata R."/>
            <person name="Mathew T."/>
            <person name="Ngo R."/>
            <person name="Nguyen L."/>
            <person name="Nguyen N."/>
            <person name="Okwuonu G."/>
            <person name="Ongeri F."/>
            <person name="Pham C."/>
            <person name="Simmons D."/>
            <person name="Wilczek-Boney K."/>
            <person name="Hale W."/>
            <person name="Jakkamsetti A."/>
            <person name="Pham P."/>
            <person name="Ruth R."/>
            <person name="San Lucas F."/>
            <person name="Warren J."/>
            <person name="Zhang J."/>
            <person name="Zhao Z."/>
            <person name="Zhou C."/>
            <person name="Zhu D."/>
            <person name="Lee S."/>
            <person name="Bess C."/>
            <person name="Blankenburg K."/>
            <person name="Forbes L."/>
            <person name="Fu Q."/>
            <person name="Gubbala S."/>
            <person name="Hirani K."/>
            <person name="Jayaseelan J.C."/>
            <person name="Lara F."/>
            <person name="Munidasa M."/>
            <person name="Palculict T."/>
            <person name="Patil S."/>
            <person name="Pu L.-L."/>
            <person name="Saada N."/>
            <person name="Tang L."/>
            <person name="Weissenberger G."/>
            <person name="Zhu Y."/>
            <person name="Hemphill L."/>
            <person name="Shang Y."/>
            <person name="Youmans B."/>
            <person name="Ayvaz T."/>
            <person name="Ross M."/>
            <person name="Santibanez J."/>
            <person name="Aqrawi P."/>
            <person name="Gross S."/>
            <person name="Joshi V."/>
            <person name="Fowler G."/>
            <person name="Nazareth L."/>
            <person name="Reid J."/>
            <person name="Worley K."/>
            <person name="Petrosino J."/>
            <person name="Highlander S."/>
            <person name="Gibbs R."/>
        </authorList>
    </citation>
    <scope>NUCLEOTIDE SEQUENCE [LARGE SCALE GENOMIC DNA]</scope>
    <source>
        <strain evidence="1 2">DSM 2778</strain>
    </source>
</reference>
<sequence>MIVDGFFCVKTHGIFRAYMVFYDVCRHVAPFAMPMAFEELEDMERYGD</sequence>
<dbReference type="Proteomes" id="UP000004067">
    <property type="component" value="Unassembled WGS sequence"/>
</dbReference>
<dbReference type="EC" id="2.4.1.-" evidence="1"/>
<organism evidence="1 2">
    <name type="scientific">Centipeda periodontii DSM 2778</name>
    <dbReference type="NCBI Taxonomy" id="888060"/>
    <lineage>
        <taxon>Bacteria</taxon>
        <taxon>Bacillati</taxon>
        <taxon>Bacillota</taxon>
        <taxon>Negativicutes</taxon>
        <taxon>Selenomonadales</taxon>
        <taxon>Selenomonadaceae</taxon>
        <taxon>Centipeda</taxon>
    </lineage>
</organism>
<protein>
    <submittedName>
        <fullName evidence="1">Glycosil transferase</fullName>
        <ecNumber evidence="1">2.4.1.-</ecNumber>
    </submittedName>
</protein>
<evidence type="ECO:0000313" key="2">
    <source>
        <dbReference type="Proteomes" id="UP000004067"/>
    </source>
</evidence>
<evidence type="ECO:0000313" key="1">
    <source>
        <dbReference type="EMBL" id="EGK61056.1"/>
    </source>
</evidence>
<dbReference type="STRING" id="888060.HMPREF9081_0641"/>
<proteinExistence type="predicted"/>
<keyword evidence="1" id="KW-0808">Transferase</keyword>
<dbReference type="AlphaFoldDB" id="F5RK56"/>